<evidence type="ECO:0000313" key="4">
    <source>
        <dbReference type="Proteomes" id="UP000016930"/>
    </source>
</evidence>
<keyword evidence="1" id="KW-0812">Transmembrane</keyword>
<dbReference type="OrthoDB" id="2797003at2759"/>
<feature type="transmembrane region" description="Helical" evidence="1">
    <location>
        <begin position="124"/>
        <end position="145"/>
    </location>
</feature>
<keyword evidence="4" id="KW-1185">Reference proteome</keyword>
<evidence type="ECO:0000313" key="3">
    <source>
        <dbReference type="EMBL" id="EMD35280.1"/>
    </source>
</evidence>
<name>M2QTA8_CERS8</name>
<dbReference type="Pfam" id="PF20151">
    <property type="entry name" value="DUF6533"/>
    <property type="match status" value="1"/>
</dbReference>
<evidence type="ECO:0000259" key="2">
    <source>
        <dbReference type="Pfam" id="PF20151"/>
    </source>
</evidence>
<organism evidence="3 4">
    <name type="scientific">Ceriporiopsis subvermispora (strain B)</name>
    <name type="common">White-rot fungus</name>
    <name type="synonym">Gelatoporia subvermispora</name>
    <dbReference type="NCBI Taxonomy" id="914234"/>
    <lineage>
        <taxon>Eukaryota</taxon>
        <taxon>Fungi</taxon>
        <taxon>Dikarya</taxon>
        <taxon>Basidiomycota</taxon>
        <taxon>Agaricomycotina</taxon>
        <taxon>Agaricomycetes</taxon>
        <taxon>Polyporales</taxon>
        <taxon>Gelatoporiaceae</taxon>
        <taxon>Gelatoporia</taxon>
    </lineage>
</organism>
<evidence type="ECO:0000256" key="1">
    <source>
        <dbReference type="SAM" id="Phobius"/>
    </source>
</evidence>
<dbReference type="AlphaFoldDB" id="M2QTA8"/>
<gene>
    <name evidence="3" type="ORF">CERSUDRAFT_85296</name>
</gene>
<dbReference type="HOGENOM" id="CLU_053360_1_0_1"/>
<proteinExistence type="predicted"/>
<keyword evidence="1" id="KW-0472">Membrane</keyword>
<feature type="domain" description="DUF6533" evidence="2">
    <location>
        <begin position="25"/>
        <end position="69"/>
    </location>
</feature>
<keyword evidence="1" id="KW-1133">Transmembrane helix</keyword>
<sequence length="332" mass="37065">MVLVVQSRDSADYLYVMQNSWIESCLTVAGIALVFYDHIMTISHEMEFIWNRKLSCVTLLFHLTRWASFVWAILQVASLIATASTFTCVQLEILKRVISVLLEINWAVFSAIRIFSITGGSWFLAWNILCLSIVPIGIDSFFWFFSLKYGFSFVPGHGQRCTEVNVTGATLPRIGVPTRVCVTIADAMIILVTWVKLYTIKKDADESRVDVPVVKVLLRDGDVLLILNILTIVGDNYLAITYAIPRFTTPINSVILLQFLLNLRQAAYGGQDACATTSLPVDHLQSSSHALASFIGNIGGELEWIAESHDPDVSWCEDVITGGYRETEDLEV</sequence>
<feature type="transmembrane region" description="Helical" evidence="1">
    <location>
        <begin position="59"/>
        <end position="81"/>
    </location>
</feature>
<dbReference type="InterPro" id="IPR045340">
    <property type="entry name" value="DUF6533"/>
</dbReference>
<accession>M2QTA8</accession>
<dbReference type="EMBL" id="KB445800">
    <property type="protein sequence ID" value="EMD35280.1"/>
    <property type="molecule type" value="Genomic_DNA"/>
</dbReference>
<feature type="transmembrane region" description="Helical" evidence="1">
    <location>
        <begin position="20"/>
        <end position="39"/>
    </location>
</feature>
<protein>
    <recommendedName>
        <fullName evidence="2">DUF6533 domain-containing protein</fullName>
    </recommendedName>
</protein>
<dbReference type="Proteomes" id="UP000016930">
    <property type="component" value="Unassembled WGS sequence"/>
</dbReference>
<reference evidence="3 4" key="1">
    <citation type="journal article" date="2012" name="Proc. Natl. Acad. Sci. U.S.A.">
        <title>Comparative genomics of Ceriporiopsis subvermispora and Phanerochaete chrysosporium provide insight into selective ligninolysis.</title>
        <authorList>
            <person name="Fernandez-Fueyo E."/>
            <person name="Ruiz-Duenas F.J."/>
            <person name="Ferreira P."/>
            <person name="Floudas D."/>
            <person name="Hibbett D.S."/>
            <person name="Canessa P."/>
            <person name="Larrondo L.F."/>
            <person name="James T.Y."/>
            <person name="Seelenfreund D."/>
            <person name="Lobos S."/>
            <person name="Polanco R."/>
            <person name="Tello M."/>
            <person name="Honda Y."/>
            <person name="Watanabe T."/>
            <person name="Watanabe T."/>
            <person name="Ryu J.S."/>
            <person name="Kubicek C.P."/>
            <person name="Schmoll M."/>
            <person name="Gaskell J."/>
            <person name="Hammel K.E."/>
            <person name="St John F.J."/>
            <person name="Vanden Wymelenberg A."/>
            <person name="Sabat G."/>
            <person name="Splinter BonDurant S."/>
            <person name="Syed K."/>
            <person name="Yadav J.S."/>
            <person name="Doddapaneni H."/>
            <person name="Subramanian V."/>
            <person name="Lavin J.L."/>
            <person name="Oguiza J.A."/>
            <person name="Perez G."/>
            <person name="Pisabarro A.G."/>
            <person name="Ramirez L."/>
            <person name="Santoyo F."/>
            <person name="Master E."/>
            <person name="Coutinho P.M."/>
            <person name="Henrissat B."/>
            <person name="Lombard V."/>
            <person name="Magnuson J.K."/>
            <person name="Kuees U."/>
            <person name="Hori C."/>
            <person name="Igarashi K."/>
            <person name="Samejima M."/>
            <person name="Held B.W."/>
            <person name="Barry K.W."/>
            <person name="LaButti K.M."/>
            <person name="Lapidus A."/>
            <person name="Lindquist E.A."/>
            <person name="Lucas S.M."/>
            <person name="Riley R."/>
            <person name="Salamov A.A."/>
            <person name="Hoffmeister D."/>
            <person name="Schwenk D."/>
            <person name="Hadar Y."/>
            <person name="Yarden O."/>
            <person name="de Vries R.P."/>
            <person name="Wiebenga A."/>
            <person name="Stenlid J."/>
            <person name="Eastwood D."/>
            <person name="Grigoriev I.V."/>
            <person name="Berka R.M."/>
            <person name="Blanchette R.A."/>
            <person name="Kersten P."/>
            <person name="Martinez A.T."/>
            <person name="Vicuna R."/>
            <person name="Cullen D."/>
        </authorList>
    </citation>
    <scope>NUCLEOTIDE SEQUENCE [LARGE SCALE GENOMIC DNA]</scope>
    <source>
        <strain evidence="3 4">B</strain>
    </source>
</reference>
<feature type="transmembrane region" description="Helical" evidence="1">
    <location>
        <begin position="176"/>
        <end position="198"/>
    </location>
</feature>